<feature type="region of interest" description="Disordered" evidence="1">
    <location>
        <begin position="299"/>
        <end position="318"/>
    </location>
</feature>
<evidence type="ECO:0000313" key="4">
    <source>
        <dbReference type="EMBL" id="XBH19836.1"/>
    </source>
</evidence>
<dbReference type="InterPro" id="IPR006665">
    <property type="entry name" value="OmpA-like"/>
</dbReference>
<keyword evidence="2" id="KW-0732">Signal</keyword>
<dbReference type="Gene3D" id="3.30.1330.60">
    <property type="entry name" value="OmpA-like domain"/>
    <property type="match status" value="1"/>
</dbReference>
<protein>
    <submittedName>
        <fullName evidence="4">OmpA family protein</fullName>
    </submittedName>
</protein>
<feature type="domain" description="OmpA-like" evidence="3">
    <location>
        <begin position="176"/>
        <end position="258"/>
    </location>
</feature>
<dbReference type="InterPro" id="IPR036737">
    <property type="entry name" value="OmpA-like_sf"/>
</dbReference>
<feature type="region of interest" description="Disordered" evidence="1">
    <location>
        <begin position="32"/>
        <end position="68"/>
    </location>
</feature>
<feature type="signal peptide" evidence="2">
    <location>
        <begin position="1"/>
        <end position="30"/>
    </location>
</feature>
<feature type="chain" id="PRO_5043537459" evidence="2">
    <location>
        <begin position="31"/>
        <end position="318"/>
    </location>
</feature>
<proteinExistence type="predicted"/>
<feature type="compositionally biased region" description="Low complexity" evidence="1">
    <location>
        <begin position="32"/>
        <end position="63"/>
    </location>
</feature>
<gene>
    <name evidence="4" type="ORF">P8935_11080</name>
</gene>
<dbReference type="AlphaFoldDB" id="A0AAU7DRB0"/>
<name>A0AAU7DRB0_9BACT</name>
<dbReference type="Pfam" id="PF00691">
    <property type="entry name" value="OmpA"/>
    <property type="match status" value="1"/>
</dbReference>
<evidence type="ECO:0000259" key="3">
    <source>
        <dbReference type="Pfam" id="PF00691"/>
    </source>
</evidence>
<reference evidence="4" key="1">
    <citation type="submission" date="2023-03" db="EMBL/GenBank/DDBJ databases">
        <title>Edaphobacter sp.</title>
        <authorList>
            <person name="Huber K.J."/>
            <person name="Papendorf J."/>
            <person name="Pilke C."/>
            <person name="Bunk B."/>
            <person name="Sproeer C."/>
            <person name="Pester M."/>
        </authorList>
    </citation>
    <scope>NUCLEOTIDE SEQUENCE</scope>
    <source>
        <strain evidence="4">DSM 110680</strain>
    </source>
</reference>
<organism evidence="4">
    <name type="scientific">Telmatobacter sp. DSM 110680</name>
    <dbReference type="NCBI Taxonomy" id="3036704"/>
    <lineage>
        <taxon>Bacteria</taxon>
        <taxon>Pseudomonadati</taxon>
        <taxon>Acidobacteriota</taxon>
        <taxon>Terriglobia</taxon>
        <taxon>Terriglobales</taxon>
        <taxon>Acidobacteriaceae</taxon>
        <taxon>Telmatobacter</taxon>
    </lineage>
</organism>
<evidence type="ECO:0000256" key="1">
    <source>
        <dbReference type="SAM" id="MobiDB-lite"/>
    </source>
</evidence>
<dbReference type="SUPFAM" id="SSF103088">
    <property type="entry name" value="OmpA-like"/>
    <property type="match status" value="1"/>
</dbReference>
<accession>A0AAU7DRB0</accession>
<dbReference type="EMBL" id="CP121196">
    <property type="protein sequence ID" value="XBH19836.1"/>
    <property type="molecule type" value="Genomic_DNA"/>
</dbReference>
<sequence>MKNQITARILFPSQVAVLALASAIAIPAMAQQTQQPDSSQSAPAAAQQTPTSTPPAAVTNTPTEAKEGFWGRVNPMARKKWVKKRLDPINDRLTELDQVNAKNASDIKDVDSRAQAGIKKAQDSADQANQVATAAGDAAKKANDTATTASGHVDTLNTTVAGLDSYKPISDVEVPFRTGSPVLSKDAKAKLDDMAKSLEGHQGYIIEIEARSPGAGAAGITSSQREAAAVQRYLVTEHEIPVYRMHSVALGNAQITEPTTDVASNNAPADQTAPKPVAAHHRERVPSTVHIKLMENSLAAQGTTSPHGMASSTGAVQQ</sequence>
<evidence type="ECO:0000256" key="2">
    <source>
        <dbReference type="SAM" id="SignalP"/>
    </source>
</evidence>
<dbReference type="RefSeq" id="WP_348265058.1">
    <property type="nucleotide sequence ID" value="NZ_CP121196.1"/>
</dbReference>